<dbReference type="SUPFAM" id="SSF53335">
    <property type="entry name" value="S-adenosyl-L-methionine-dependent methyltransferases"/>
    <property type="match status" value="1"/>
</dbReference>
<protein>
    <submittedName>
        <fullName evidence="4">Methyltransferase type 11</fullName>
    </submittedName>
</protein>
<name>A0A2M8IWV4_9RHOB</name>
<evidence type="ECO:0000256" key="3">
    <source>
        <dbReference type="ARBA" id="ARBA00022691"/>
    </source>
</evidence>
<reference evidence="4 5" key="1">
    <citation type="journal article" date="2018" name="Int. J. Syst. Evol. Microbiol.">
        <title>Pseudooceanicola lipolyticus sp. nov., a marine alphaproteobacterium, reclassification of Oceanicola flagellatus as Pseudooceanicola flagellatus comb. nov. and emended description of the genus Pseudooceanicola.</title>
        <authorList>
            <person name="Huang M.-M."/>
            <person name="Guo L.-L."/>
            <person name="Wu Y.-H."/>
            <person name="Lai Q.-L."/>
            <person name="Shao Z.-Z."/>
            <person name="Wang C.-S."/>
            <person name="Wu M."/>
            <person name="Xu X.-W."/>
        </authorList>
    </citation>
    <scope>NUCLEOTIDE SEQUENCE [LARGE SCALE GENOMIC DNA]</scope>
    <source>
        <strain evidence="4 5">157</strain>
    </source>
</reference>
<dbReference type="EMBL" id="PGTB01000121">
    <property type="protein sequence ID" value="PJE35006.1"/>
    <property type="molecule type" value="Genomic_DNA"/>
</dbReference>
<dbReference type="PANTHER" id="PTHR43464">
    <property type="entry name" value="METHYLTRANSFERASE"/>
    <property type="match status" value="1"/>
</dbReference>
<keyword evidence="2 4" id="KW-0808">Transferase</keyword>
<gene>
    <name evidence="4" type="ORF">CVM52_19370</name>
</gene>
<dbReference type="Gene3D" id="3.40.50.150">
    <property type="entry name" value="Vaccinia Virus protein VP39"/>
    <property type="match status" value="1"/>
</dbReference>
<keyword evidence="3" id="KW-0949">S-adenosyl-L-methionine</keyword>
<sequence length="204" mass="21501">MSKTYLNKVYEARDAEGTRKLYDDWADSYDAEVSGEGYATPGRCAAALAQHMDDPTLPILDFGCGTGLSGQALRQAGFTTIDGLDLSADMLEQARAKRIYRNLAQIEAGAPLSHAPGTYAAITAIGVIGAGAAPLSVFDTLMAGLGTGGRLVLSFNDHALADPQHEAKLAHYTDSGQAKLLLKEYGDHLPGIGVKSNVYVLAKT</sequence>
<dbReference type="CDD" id="cd02440">
    <property type="entry name" value="AdoMet_MTases"/>
    <property type="match status" value="1"/>
</dbReference>
<dbReference type="AlphaFoldDB" id="A0A2M8IWV4"/>
<dbReference type="OrthoDB" id="9807911at2"/>
<evidence type="ECO:0000313" key="5">
    <source>
        <dbReference type="Proteomes" id="UP000231553"/>
    </source>
</evidence>
<keyword evidence="1 4" id="KW-0489">Methyltransferase</keyword>
<organism evidence="4 5">
    <name type="scientific">Pseudooceanicola lipolyticus</name>
    <dbReference type="NCBI Taxonomy" id="2029104"/>
    <lineage>
        <taxon>Bacteria</taxon>
        <taxon>Pseudomonadati</taxon>
        <taxon>Pseudomonadota</taxon>
        <taxon>Alphaproteobacteria</taxon>
        <taxon>Rhodobacterales</taxon>
        <taxon>Paracoccaceae</taxon>
        <taxon>Pseudooceanicola</taxon>
    </lineage>
</organism>
<dbReference type="Pfam" id="PF13489">
    <property type="entry name" value="Methyltransf_23"/>
    <property type="match status" value="1"/>
</dbReference>
<proteinExistence type="predicted"/>
<dbReference type="GO" id="GO:0008168">
    <property type="term" value="F:methyltransferase activity"/>
    <property type="evidence" value="ECO:0007669"/>
    <property type="project" value="UniProtKB-KW"/>
</dbReference>
<dbReference type="InterPro" id="IPR029063">
    <property type="entry name" value="SAM-dependent_MTases_sf"/>
</dbReference>
<comment type="caution">
    <text evidence="4">The sequence shown here is derived from an EMBL/GenBank/DDBJ whole genome shotgun (WGS) entry which is preliminary data.</text>
</comment>
<evidence type="ECO:0000256" key="1">
    <source>
        <dbReference type="ARBA" id="ARBA00022603"/>
    </source>
</evidence>
<accession>A0A2M8IWV4</accession>
<dbReference type="Proteomes" id="UP000231553">
    <property type="component" value="Unassembled WGS sequence"/>
</dbReference>
<dbReference type="GO" id="GO:0032259">
    <property type="term" value="P:methylation"/>
    <property type="evidence" value="ECO:0007669"/>
    <property type="project" value="UniProtKB-KW"/>
</dbReference>
<dbReference type="PANTHER" id="PTHR43464:SF19">
    <property type="entry name" value="UBIQUINONE BIOSYNTHESIS O-METHYLTRANSFERASE, MITOCHONDRIAL"/>
    <property type="match status" value="1"/>
</dbReference>
<dbReference type="RefSeq" id="WP_100164078.1">
    <property type="nucleotide sequence ID" value="NZ_PGTB01000121.1"/>
</dbReference>
<evidence type="ECO:0000313" key="4">
    <source>
        <dbReference type="EMBL" id="PJE35006.1"/>
    </source>
</evidence>
<evidence type="ECO:0000256" key="2">
    <source>
        <dbReference type="ARBA" id="ARBA00022679"/>
    </source>
</evidence>
<keyword evidence="5" id="KW-1185">Reference proteome</keyword>